<protein>
    <submittedName>
        <fullName evidence="3">Membrane protease YdiL (CAAX protease family)</fullName>
    </submittedName>
</protein>
<reference evidence="3 4" key="1">
    <citation type="submission" date="2018-05" db="EMBL/GenBank/DDBJ databases">
        <authorList>
            <person name="Goeker M."/>
            <person name="Huntemann M."/>
            <person name="Clum A."/>
            <person name="Pillay M."/>
            <person name="Palaniappan K."/>
            <person name="Varghese N."/>
            <person name="Mikhailova N."/>
            <person name="Stamatis D."/>
            <person name="Reddy T."/>
            <person name="Daum C."/>
            <person name="Shapiro N."/>
            <person name="Ivanova N."/>
            <person name="Kyrpides N."/>
            <person name="Woyke T."/>
        </authorList>
    </citation>
    <scope>NUCLEOTIDE SEQUENCE [LARGE SCALE GENOMIC DNA]</scope>
    <source>
        <strain evidence="3 4">DSM 26524</strain>
    </source>
</reference>
<feature type="transmembrane region" description="Helical" evidence="1">
    <location>
        <begin position="288"/>
        <end position="309"/>
    </location>
</feature>
<keyword evidence="3" id="KW-0645">Protease</keyword>
<proteinExistence type="predicted"/>
<feature type="transmembrane region" description="Helical" evidence="1">
    <location>
        <begin position="37"/>
        <end position="57"/>
    </location>
</feature>
<keyword evidence="1" id="KW-0472">Membrane</keyword>
<feature type="transmembrane region" description="Helical" evidence="1">
    <location>
        <begin position="12"/>
        <end position="31"/>
    </location>
</feature>
<keyword evidence="4" id="KW-1185">Reference proteome</keyword>
<dbReference type="Pfam" id="PF02517">
    <property type="entry name" value="Rce1-like"/>
    <property type="match status" value="1"/>
</dbReference>
<feature type="transmembrane region" description="Helical" evidence="1">
    <location>
        <begin position="77"/>
        <end position="97"/>
    </location>
</feature>
<dbReference type="GO" id="GO:0004175">
    <property type="term" value="F:endopeptidase activity"/>
    <property type="evidence" value="ECO:0007669"/>
    <property type="project" value="UniProtKB-ARBA"/>
</dbReference>
<keyword evidence="1" id="KW-0812">Transmembrane</keyword>
<feature type="domain" description="CAAX prenyl protease 2/Lysostaphin resistance protein A-like" evidence="2">
    <location>
        <begin position="117"/>
        <end position="202"/>
    </location>
</feature>
<dbReference type="AlphaFoldDB" id="A0AB73T0A4"/>
<feature type="transmembrane region" description="Helical" evidence="1">
    <location>
        <begin position="172"/>
        <end position="191"/>
    </location>
</feature>
<evidence type="ECO:0000259" key="2">
    <source>
        <dbReference type="Pfam" id="PF02517"/>
    </source>
</evidence>
<comment type="caution">
    <text evidence="3">The sequence shown here is derived from an EMBL/GenBank/DDBJ whole genome shotgun (WGS) entry which is preliminary data.</text>
</comment>
<gene>
    <name evidence="3" type="ORF">C7383_11330</name>
</gene>
<evidence type="ECO:0000313" key="4">
    <source>
        <dbReference type="Proteomes" id="UP000245412"/>
    </source>
</evidence>
<dbReference type="GO" id="GO:0080120">
    <property type="term" value="P:CAAX-box protein maturation"/>
    <property type="evidence" value="ECO:0007669"/>
    <property type="project" value="UniProtKB-ARBA"/>
</dbReference>
<feature type="transmembrane region" description="Helical" evidence="1">
    <location>
        <begin position="117"/>
        <end position="136"/>
    </location>
</feature>
<evidence type="ECO:0000313" key="3">
    <source>
        <dbReference type="EMBL" id="PWJ73246.1"/>
    </source>
</evidence>
<dbReference type="Proteomes" id="UP000245412">
    <property type="component" value="Unassembled WGS sequence"/>
</dbReference>
<sequence length="315" mass="35274">MVKNRTKAGGWLFLVEVLWVMAVIFGISPYLPEMNMLENTIFSEVVFALPPLIYIVLTKVKVKEWIPHNRLNLSTALMVVLFTALLMPVVSWLNMFSMIFAKNYVNDTVGVLTDMPLWLGLLSMAVIPAVFEELVYRGIYYRTFRGRGFLQAALACGIAFGISHLNFNQFSYALLLGVVFCALMEATGSIYATILSHFIINGWSVVANKILPPLIEALQDMQAAMGQPVTTVTDVYTQTELFNTLRGYTVVAAVSGCLAFGVLVWIMKHCRRTDHMRQIMQDKDTAEGGRTFLSVPFIAGAVLGFIYMASRELYF</sequence>
<keyword evidence="3" id="KW-0378">Hydrolase</keyword>
<organism evidence="3 4">
    <name type="scientific">Murimonas intestini</name>
    <dbReference type="NCBI Taxonomy" id="1337051"/>
    <lineage>
        <taxon>Bacteria</taxon>
        <taxon>Bacillati</taxon>
        <taxon>Bacillota</taxon>
        <taxon>Clostridia</taxon>
        <taxon>Lachnospirales</taxon>
        <taxon>Lachnospiraceae</taxon>
        <taxon>Murimonas</taxon>
    </lineage>
</organism>
<dbReference type="GO" id="GO:0006508">
    <property type="term" value="P:proteolysis"/>
    <property type="evidence" value="ECO:0007669"/>
    <property type="project" value="UniProtKB-KW"/>
</dbReference>
<dbReference type="InterPro" id="IPR003675">
    <property type="entry name" value="Rce1/LyrA-like_dom"/>
</dbReference>
<feature type="transmembrane region" description="Helical" evidence="1">
    <location>
        <begin position="247"/>
        <end position="267"/>
    </location>
</feature>
<dbReference type="EMBL" id="QGGY01000013">
    <property type="protein sequence ID" value="PWJ73246.1"/>
    <property type="molecule type" value="Genomic_DNA"/>
</dbReference>
<keyword evidence="1" id="KW-1133">Transmembrane helix</keyword>
<name>A0AB73T0A4_9FIRM</name>
<dbReference type="RefSeq" id="WP_257497803.1">
    <property type="nucleotide sequence ID" value="NZ_JANKBI010000026.1"/>
</dbReference>
<evidence type="ECO:0000256" key="1">
    <source>
        <dbReference type="SAM" id="Phobius"/>
    </source>
</evidence>
<accession>A0AB73T0A4</accession>